<dbReference type="AlphaFoldDB" id="A0A0F8XRA8"/>
<organism evidence="1">
    <name type="scientific">marine sediment metagenome</name>
    <dbReference type="NCBI Taxonomy" id="412755"/>
    <lineage>
        <taxon>unclassified sequences</taxon>
        <taxon>metagenomes</taxon>
        <taxon>ecological metagenomes</taxon>
    </lineage>
</organism>
<feature type="non-terminal residue" evidence="1">
    <location>
        <position position="266"/>
    </location>
</feature>
<sequence>MASESQILKRLAEQGINAVILTGPRIVGQDHEISMGAMPAALKGRLWMGGRGKTLVDLGPVIGGLQGVQLGTNRHRDLLRSVVSQTNKLAGQYKLGNYALYCGGISRAEDLPRWAKLVRTVRDVGGRPALYAATPALRKVDQASRAALFQPLDTLIVSGEAGVLALADEFKKDAPNKTLALRVWHPDAYALGFYCWGIGADGAYLEWIFPNEPLFNAFWFDGRALLTPTARWDFEPTLGLLRAAQGISDYYLAQRCEALAASARQR</sequence>
<proteinExistence type="predicted"/>
<evidence type="ECO:0000313" key="1">
    <source>
        <dbReference type="EMBL" id="KKK63735.1"/>
    </source>
</evidence>
<reference evidence="1" key="1">
    <citation type="journal article" date="2015" name="Nature">
        <title>Complex archaea that bridge the gap between prokaryotes and eukaryotes.</title>
        <authorList>
            <person name="Spang A."/>
            <person name="Saw J.H."/>
            <person name="Jorgensen S.L."/>
            <person name="Zaremba-Niedzwiedzka K."/>
            <person name="Martijn J."/>
            <person name="Lind A.E."/>
            <person name="van Eijk R."/>
            <person name="Schleper C."/>
            <person name="Guy L."/>
            <person name="Ettema T.J."/>
        </authorList>
    </citation>
    <scope>NUCLEOTIDE SEQUENCE</scope>
</reference>
<comment type="caution">
    <text evidence="1">The sequence shown here is derived from an EMBL/GenBank/DDBJ whole genome shotgun (WGS) entry which is preliminary data.</text>
</comment>
<name>A0A0F8XRA8_9ZZZZ</name>
<protein>
    <submittedName>
        <fullName evidence="1">Uncharacterized protein</fullName>
    </submittedName>
</protein>
<gene>
    <name evidence="1" type="ORF">LCGC14_2991290</name>
</gene>
<accession>A0A0F8XRA8</accession>
<dbReference type="EMBL" id="LAZR01061358">
    <property type="protein sequence ID" value="KKK63735.1"/>
    <property type="molecule type" value="Genomic_DNA"/>
</dbReference>